<sequence length="181" mass="21564">METTKNKLPDNVNDFFKKLSKYLDTKLMFYGSVQRSDYFPGSSDIDVDIFTDNVDSTIAKLQHFLNVKKKKFKRVVWRLSSTGKMVYGYKVMYENPDINLAAELSIYDNKYKKQVLEMHLKKTVVPFYVSIILYIIKKIYYDLHLINYDWYRYLKMKSLTLGLGMPEEQFLVLNVREDKDK</sequence>
<evidence type="ECO:0000313" key="2">
    <source>
        <dbReference type="EMBL" id="QHU10549.1"/>
    </source>
</evidence>
<protein>
    <recommendedName>
        <fullName evidence="1">Polymerase nucleotidyl transferase domain-containing protein</fullName>
    </recommendedName>
</protein>
<dbReference type="GO" id="GO:0016779">
    <property type="term" value="F:nucleotidyltransferase activity"/>
    <property type="evidence" value="ECO:0007669"/>
    <property type="project" value="InterPro"/>
</dbReference>
<dbReference type="SUPFAM" id="SSF81301">
    <property type="entry name" value="Nucleotidyltransferase"/>
    <property type="match status" value="1"/>
</dbReference>
<reference evidence="2" key="1">
    <citation type="journal article" date="2020" name="Nature">
        <title>Giant virus diversity and host interactions through global metagenomics.</title>
        <authorList>
            <person name="Schulz F."/>
            <person name="Roux S."/>
            <person name="Paez-Espino D."/>
            <person name="Jungbluth S."/>
            <person name="Walsh D.A."/>
            <person name="Denef V.J."/>
            <person name="McMahon K.D."/>
            <person name="Konstantinidis K.T."/>
            <person name="Eloe-Fadrosh E.A."/>
            <person name="Kyrpides N.C."/>
            <person name="Woyke T."/>
        </authorList>
    </citation>
    <scope>NUCLEOTIDE SEQUENCE</scope>
    <source>
        <strain evidence="2">GVMAG-S-1101165-83</strain>
    </source>
</reference>
<dbReference type="AlphaFoldDB" id="A0A6C0JYK0"/>
<dbReference type="EMBL" id="MN740769">
    <property type="protein sequence ID" value="QHU10549.1"/>
    <property type="molecule type" value="Genomic_DNA"/>
</dbReference>
<dbReference type="Pfam" id="PF01909">
    <property type="entry name" value="NTP_transf_2"/>
    <property type="match status" value="1"/>
</dbReference>
<name>A0A6C0JYK0_9ZZZZ</name>
<dbReference type="InterPro" id="IPR043519">
    <property type="entry name" value="NT_sf"/>
</dbReference>
<dbReference type="InterPro" id="IPR002934">
    <property type="entry name" value="Polymerase_NTP_transf_dom"/>
</dbReference>
<accession>A0A6C0JYK0</accession>
<evidence type="ECO:0000259" key="1">
    <source>
        <dbReference type="Pfam" id="PF01909"/>
    </source>
</evidence>
<feature type="domain" description="Polymerase nucleotidyl transferase" evidence="1">
    <location>
        <begin position="12"/>
        <end position="79"/>
    </location>
</feature>
<organism evidence="2">
    <name type="scientific">viral metagenome</name>
    <dbReference type="NCBI Taxonomy" id="1070528"/>
    <lineage>
        <taxon>unclassified sequences</taxon>
        <taxon>metagenomes</taxon>
        <taxon>organismal metagenomes</taxon>
    </lineage>
</organism>
<proteinExistence type="predicted"/>